<dbReference type="Proteomes" id="UP001596138">
    <property type="component" value="Unassembled WGS sequence"/>
</dbReference>
<evidence type="ECO:0000313" key="1">
    <source>
        <dbReference type="EMBL" id="MFC6236300.1"/>
    </source>
</evidence>
<evidence type="ECO:0008006" key="3">
    <source>
        <dbReference type="Google" id="ProtNLM"/>
    </source>
</evidence>
<gene>
    <name evidence="1" type="ORF">ACFQGU_00300</name>
</gene>
<dbReference type="EMBL" id="JBHSTI010000002">
    <property type="protein sequence ID" value="MFC6236300.1"/>
    <property type="molecule type" value="Genomic_DNA"/>
</dbReference>
<accession>A0ABW1SWD3</accession>
<proteinExistence type="predicted"/>
<protein>
    <recommendedName>
        <fullName evidence="3">ASCH domain-containing protein</fullName>
    </recommendedName>
</protein>
<evidence type="ECO:0000313" key="2">
    <source>
        <dbReference type="Proteomes" id="UP001596138"/>
    </source>
</evidence>
<dbReference type="RefSeq" id="WP_386763348.1">
    <property type="nucleotide sequence ID" value="NZ_JBHSTI010000002.1"/>
</dbReference>
<reference evidence="2" key="1">
    <citation type="journal article" date="2019" name="Int. J. Syst. Evol. Microbiol.">
        <title>The Global Catalogue of Microorganisms (GCM) 10K type strain sequencing project: providing services to taxonomists for standard genome sequencing and annotation.</title>
        <authorList>
            <consortium name="The Broad Institute Genomics Platform"/>
            <consortium name="The Broad Institute Genome Sequencing Center for Infectious Disease"/>
            <person name="Wu L."/>
            <person name="Ma J."/>
        </authorList>
    </citation>
    <scope>NUCLEOTIDE SEQUENCE [LARGE SCALE GENOMIC DNA]</scope>
    <source>
        <strain evidence="2">CGMCC 4.7317</strain>
    </source>
</reference>
<organism evidence="1 2">
    <name type="scientific">Longivirga aurantiaca</name>
    <dbReference type="NCBI Taxonomy" id="1837743"/>
    <lineage>
        <taxon>Bacteria</taxon>
        <taxon>Bacillati</taxon>
        <taxon>Actinomycetota</taxon>
        <taxon>Actinomycetes</taxon>
        <taxon>Sporichthyales</taxon>
        <taxon>Sporichthyaceae</taxon>
        <taxon>Longivirga</taxon>
    </lineage>
</organism>
<name>A0ABW1SWD3_9ACTN</name>
<comment type="caution">
    <text evidence="1">The sequence shown here is derived from an EMBL/GenBank/DDBJ whole genome shotgun (WGS) entry which is preliminary data.</text>
</comment>
<keyword evidence="2" id="KW-1185">Reference proteome</keyword>
<sequence>MATEAQATTLAGLGHARPLSRRPLAQWIVAHTRRGRLKRYARAMGWYLTTDGVLVGDVEGIAIRAYEDRKHIAVVELVAPAVLPRFEVRQREKSTPQIGDGMREVHTGDAHFDACYSLRAEEPWLIRAIVDSSVRQSLVAAPVQSITAVGDRLVSRGGSGLDPLDLLARGTALRTLLQAVPWEAYPDRRTIPTQAAVYEVVRERQMRPVEPLPSVGRRA</sequence>